<protein>
    <submittedName>
        <fullName evidence="1">Uncharacterized protein</fullName>
    </submittedName>
</protein>
<proteinExistence type="predicted"/>
<gene>
    <name evidence="1" type="ORF">BpHYR1_022492</name>
</gene>
<keyword evidence="2" id="KW-1185">Reference proteome</keyword>
<sequence>MHVLNQSITNLMAHLLFNFLAFLETKRLIELSLDSEFCSKTQEVLNLKPSFVKSQMSYFNEQLNLSLVQINK</sequence>
<name>A0A3M7PKI7_BRAPC</name>
<evidence type="ECO:0000313" key="2">
    <source>
        <dbReference type="Proteomes" id="UP000276133"/>
    </source>
</evidence>
<reference evidence="1 2" key="1">
    <citation type="journal article" date="2018" name="Sci. Rep.">
        <title>Genomic signatures of local adaptation to the degree of environmental predictability in rotifers.</title>
        <authorList>
            <person name="Franch-Gras L."/>
            <person name="Hahn C."/>
            <person name="Garcia-Roger E.M."/>
            <person name="Carmona M.J."/>
            <person name="Serra M."/>
            <person name="Gomez A."/>
        </authorList>
    </citation>
    <scope>NUCLEOTIDE SEQUENCE [LARGE SCALE GENOMIC DNA]</scope>
    <source>
        <strain evidence="1">HYR1</strain>
    </source>
</reference>
<dbReference type="Proteomes" id="UP000276133">
    <property type="component" value="Unassembled WGS sequence"/>
</dbReference>
<organism evidence="1 2">
    <name type="scientific">Brachionus plicatilis</name>
    <name type="common">Marine rotifer</name>
    <name type="synonym">Brachionus muelleri</name>
    <dbReference type="NCBI Taxonomy" id="10195"/>
    <lineage>
        <taxon>Eukaryota</taxon>
        <taxon>Metazoa</taxon>
        <taxon>Spiralia</taxon>
        <taxon>Gnathifera</taxon>
        <taxon>Rotifera</taxon>
        <taxon>Eurotatoria</taxon>
        <taxon>Monogononta</taxon>
        <taxon>Pseudotrocha</taxon>
        <taxon>Ploima</taxon>
        <taxon>Brachionidae</taxon>
        <taxon>Brachionus</taxon>
    </lineage>
</organism>
<dbReference type="AlphaFoldDB" id="A0A3M7PKI7"/>
<evidence type="ECO:0000313" key="1">
    <source>
        <dbReference type="EMBL" id="RMZ99589.1"/>
    </source>
</evidence>
<dbReference type="EMBL" id="REGN01010149">
    <property type="protein sequence ID" value="RMZ99589.1"/>
    <property type="molecule type" value="Genomic_DNA"/>
</dbReference>
<comment type="caution">
    <text evidence="1">The sequence shown here is derived from an EMBL/GenBank/DDBJ whole genome shotgun (WGS) entry which is preliminary data.</text>
</comment>
<accession>A0A3M7PKI7</accession>